<keyword evidence="10" id="KW-1185">Reference proteome</keyword>
<evidence type="ECO:0000256" key="6">
    <source>
        <dbReference type="ARBA" id="ARBA00022840"/>
    </source>
</evidence>
<dbReference type="SUPFAM" id="SSF52058">
    <property type="entry name" value="L domain-like"/>
    <property type="match status" value="1"/>
</dbReference>
<dbReference type="eggNOG" id="KOG4658">
    <property type="taxonomic scope" value="Eukaryota"/>
</dbReference>
<dbReference type="InterPro" id="IPR042197">
    <property type="entry name" value="Apaf_helical"/>
</dbReference>
<feature type="domain" description="NB-ARC" evidence="7">
    <location>
        <begin position="1"/>
        <end position="152"/>
    </location>
</feature>
<dbReference type="FunFam" id="3.40.50.300:FF:001091">
    <property type="entry name" value="Probable disease resistance protein At1g61300"/>
    <property type="match status" value="1"/>
</dbReference>
<keyword evidence="5" id="KW-0611">Plant defense</keyword>
<dbReference type="PRINTS" id="PR00364">
    <property type="entry name" value="DISEASERSIST"/>
</dbReference>
<dbReference type="FunFam" id="1.10.10.10:FF:000322">
    <property type="entry name" value="Probable disease resistance protein At1g63360"/>
    <property type="match status" value="1"/>
</dbReference>
<dbReference type="InterPro" id="IPR002182">
    <property type="entry name" value="NB-ARC"/>
</dbReference>
<comment type="similarity">
    <text evidence="1">Belongs to the disease resistance NB-LRR family.</text>
</comment>
<proteinExistence type="inferred from homology"/>
<dbReference type="Proteomes" id="UP000189701">
    <property type="component" value="Unplaced"/>
</dbReference>
<evidence type="ECO:0000256" key="5">
    <source>
        <dbReference type="ARBA" id="ARBA00022821"/>
    </source>
</evidence>
<evidence type="ECO:0000256" key="1">
    <source>
        <dbReference type="ARBA" id="ARBA00008894"/>
    </source>
</evidence>
<keyword evidence="6" id="KW-0067">ATP-binding</keyword>
<dbReference type="InterPro" id="IPR036388">
    <property type="entry name" value="WH-like_DNA-bd_sf"/>
</dbReference>
<dbReference type="Pfam" id="PF00931">
    <property type="entry name" value="NB-ARC"/>
    <property type="match status" value="1"/>
</dbReference>
<evidence type="ECO:0000256" key="3">
    <source>
        <dbReference type="ARBA" id="ARBA00022737"/>
    </source>
</evidence>
<feature type="non-terminal residue" evidence="11">
    <location>
        <position position="1"/>
    </location>
</feature>
<keyword evidence="2" id="KW-0433">Leucine-rich repeat</keyword>
<name>A0A1U7VM67_NICSY</name>
<dbReference type="InterPro" id="IPR027417">
    <property type="entry name" value="P-loop_NTPase"/>
</dbReference>
<evidence type="ECO:0000256" key="4">
    <source>
        <dbReference type="ARBA" id="ARBA00022741"/>
    </source>
</evidence>
<dbReference type="GO" id="GO:0043531">
    <property type="term" value="F:ADP binding"/>
    <property type="evidence" value="ECO:0007669"/>
    <property type="project" value="InterPro"/>
</dbReference>
<dbReference type="InterPro" id="IPR032675">
    <property type="entry name" value="LRR_dom_sf"/>
</dbReference>
<sequence>VISITGMPGSGKTTLAYKVYNDESISGHFDIRAWCTVDQKYDEMGLLEKLFNQVVGPTSKFGENIDVADKLRKHLFGKRYLIVLDDLWDTAAWDELTRPFPEVEKGSRIILTTREKKVAMHAQRHSDPLDLRLLKLEESWELLEKKVFGKESCPDELVDVGIEIVQNCKRLPLVVDLVAGVIAGKEMKRSVWLEVRNDLNSFIFQKEEDVMRVIALSYDHLPDPLKSCLIHLASFPKDEAIPVRNLEILWLAEGFLEQREMKSVEKLFEIYLDNLISSSLVISFNEIGDDRTCQIHDLVHDFCLIKAREEKLFGRISSIAPSSSSSDLMPRQVNIEYHKWHFGHNNFVLFDSKKKKHSGKHLCSLRITGHIYDDNRLYDICHLRHLRLLRVLQVDRFSITVNDSLLNEICTLVHLRYLNIQTQVYSLPSSFSNLWNLETLQVNNFGPPLVLLPTILNLVKLRVLGIDDCSFFDLDTDELILAGEDSKLESLRLLRGLKLSNSKDREDIFKRFPNLQELRFDLKKSWDCSTDRYWFPKLDFLNELESLKITFEGSYSNDSVLSAATNRLWDFHFPSSVKMLCLCEFPLTSDSLSTIGILPKLEDLYLEDAIIEGEGWNMGEEDTFQNLKCLTLQRVTLANWEVREESFPALEKLRVRDCRMLEEIPPSFGDICSLKSIELKWSPQLEESALKIKQDVEDLDRDILVLVYN</sequence>
<feature type="domain" description="Disease resistance protein winged helix" evidence="8">
    <location>
        <begin position="235"/>
        <end position="302"/>
    </location>
</feature>
<gene>
    <name evidence="11" type="primary">LOC104215372</name>
</gene>
<dbReference type="Pfam" id="PF23559">
    <property type="entry name" value="WHD_DRP"/>
    <property type="match status" value="1"/>
</dbReference>
<dbReference type="Gene3D" id="1.10.10.10">
    <property type="entry name" value="Winged helix-like DNA-binding domain superfamily/Winged helix DNA-binding domain"/>
    <property type="match status" value="1"/>
</dbReference>
<dbReference type="Gene3D" id="3.80.10.10">
    <property type="entry name" value="Ribonuclease Inhibitor"/>
    <property type="match status" value="2"/>
</dbReference>
<keyword evidence="3" id="KW-0677">Repeat</keyword>
<reference evidence="10" key="1">
    <citation type="journal article" date="2013" name="Genome Biol.">
        <title>Reference genomes and transcriptomes of Nicotiana sylvestris and Nicotiana tomentosiformis.</title>
        <authorList>
            <person name="Sierro N."/>
            <person name="Battey J.N."/>
            <person name="Ouadi S."/>
            <person name="Bovet L."/>
            <person name="Goepfert S."/>
            <person name="Bakaher N."/>
            <person name="Peitsch M.C."/>
            <person name="Ivanov N.V."/>
        </authorList>
    </citation>
    <scope>NUCLEOTIDE SEQUENCE [LARGE SCALE GENOMIC DNA]</scope>
</reference>
<evidence type="ECO:0000313" key="11">
    <source>
        <dbReference type="RefSeq" id="XP_009763464.1"/>
    </source>
</evidence>
<keyword evidence="4" id="KW-0547">Nucleotide-binding</keyword>
<accession>A0A1U7VM67</accession>
<evidence type="ECO:0000313" key="10">
    <source>
        <dbReference type="Proteomes" id="UP000189701"/>
    </source>
</evidence>
<dbReference type="Pfam" id="PF23598">
    <property type="entry name" value="LRR_14"/>
    <property type="match status" value="1"/>
</dbReference>
<dbReference type="Gene3D" id="3.40.50.300">
    <property type="entry name" value="P-loop containing nucleotide triphosphate hydrolases"/>
    <property type="match status" value="1"/>
</dbReference>
<evidence type="ECO:0000259" key="7">
    <source>
        <dbReference type="Pfam" id="PF00931"/>
    </source>
</evidence>
<reference evidence="11" key="2">
    <citation type="submission" date="2025-08" db="UniProtKB">
        <authorList>
            <consortium name="RefSeq"/>
        </authorList>
    </citation>
    <scope>IDENTIFICATION</scope>
    <source>
        <tissue evidence="11">Leaf</tissue>
    </source>
</reference>
<dbReference type="PANTHER" id="PTHR15140:SF52">
    <property type="entry name" value="LATE BLIGHT RESISTANCE PROTEIN HOMOLOG R1A-4"/>
    <property type="match status" value="1"/>
</dbReference>
<dbReference type="AlphaFoldDB" id="A0A1U7VM67"/>
<dbReference type="GO" id="GO:0005524">
    <property type="term" value="F:ATP binding"/>
    <property type="evidence" value="ECO:0007669"/>
    <property type="project" value="UniProtKB-KW"/>
</dbReference>
<dbReference type="Gene3D" id="1.10.8.430">
    <property type="entry name" value="Helical domain of apoptotic protease-activating factors"/>
    <property type="match status" value="1"/>
</dbReference>
<evidence type="ECO:0000256" key="2">
    <source>
        <dbReference type="ARBA" id="ARBA00022614"/>
    </source>
</evidence>
<dbReference type="GO" id="GO:0051607">
    <property type="term" value="P:defense response to virus"/>
    <property type="evidence" value="ECO:0007669"/>
    <property type="project" value="UniProtKB-ARBA"/>
</dbReference>
<feature type="domain" description="Disease resistance R13L4/SHOC-2-like LRR" evidence="9">
    <location>
        <begin position="381"/>
        <end position="682"/>
    </location>
</feature>
<dbReference type="InterPro" id="IPR055414">
    <property type="entry name" value="LRR_R13L4/SHOC2-like"/>
</dbReference>
<dbReference type="RefSeq" id="XP_009763464.1">
    <property type="nucleotide sequence ID" value="XM_009765162.1"/>
</dbReference>
<dbReference type="SUPFAM" id="SSF52540">
    <property type="entry name" value="P-loop containing nucleoside triphosphate hydrolases"/>
    <property type="match status" value="1"/>
</dbReference>
<dbReference type="PANTHER" id="PTHR15140">
    <property type="entry name" value="TUBULIN-SPECIFIC CHAPERONE E"/>
    <property type="match status" value="1"/>
</dbReference>
<evidence type="ECO:0000259" key="8">
    <source>
        <dbReference type="Pfam" id="PF23559"/>
    </source>
</evidence>
<protein>
    <submittedName>
        <fullName evidence="11">Late blight resistance protein homolog R1B-17</fullName>
    </submittedName>
</protein>
<organism evidence="10 11">
    <name type="scientific">Nicotiana sylvestris</name>
    <name type="common">Wood tobacco</name>
    <name type="synonym">South American tobacco</name>
    <dbReference type="NCBI Taxonomy" id="4096"/>
    <lineage>
        <taxon>Eukaryota</taxon>
        <taxon>Viridiplantae</taxon>
        <taxon>Streptophyta</taxon>
        <taxon>Embryophyta</taxon>
        <taxon>Tracheophyta</taxon>
        <taxon>Spermatophyta</taxon>
        <taxon>Magnoliopsida</taxon>
        <taxon>eudicotyledons</taxon>
        <taxon>Gunneridae</taxon>
        <taxon>Pentapetalae</taxon>
        <taxon>asterids</taxon>
        <taxon>lamiids</taxon>
        <taxon>Solanales</taxon>
        <taxon>Solanaceae</taxon>
        <taxon>Nicotianoideae</taxon>
        <taxon>Nicotianeae</taxon>
        <taxon>Nicotiana</taxon>
    </lineage>
</organism>
<dbReference type="InterPro" id="IPR058922">
    <property type="entry name" value="WHD_DRP"/>
</dbReference>
<evidence type="ECO:0000259" key="9">
    <source>
        <dbReference type="Pfam" id="PF23598"/>
    </source>
</evidence>